<evidence type="ECO:0000313" key="3">
    <source>
        <dbReference type="EMBL" id="CAE7472229.1"/>
    </source>
</evidence>
<gene>
    <name evidence="3" type="ORF">SNAT2548_LOCUS26521</name>
</gene>
<dbReference type="EMBL" id="CAJNDS010002434">
    <property type="protein sequence ID" value="CAE7472229.1"/>
    <property type="molecule type" value="Genomic_DNA"/>
</dbReference>
<feature type="signal peptide" evidence="2">
    <location>
        <begin position="1"/>
        <end position="29"/>
    </location>
</feature>
<keyword evidence="2" id="KW-0732">Signal</keyword>
<keyword evidence="1" id="KW-1133">Transmembrane helix</keyword>
<name>A0A812S9F9_9DINO</name>
<evidence type="ECO:0000256" key="2">
    <source>
        <dbReference type="SAM" id="SignalP"/>
    </source>
</evidence>
<organism evidence="3 4">
    <name type="scientific">Symbiodinium natans</name>
    <dbReference type="NCBI Taxonomy" id="878477"/>
    <lineage>
        <taxon>Eukaryota</taxon>
        <taxon>Sar</taxon>
        <taxon>Alveolata</taxon>
        <taxon>Dinophyceae</taxon>
        <taxon>Suessiales</taxon>
        <taxon>Symbiodiniaceae</taxon>
        <taxon>Symbiodinium</taxon>
    </lineage>
</organism>
<keyword evidence="4" id="KW-1185">Reference proteome</keyword>
<comment type="caution">
    <text evidence="3">The sequence shown here is derived from an EMBL/GenBank/DDBJ whole genome shotgun (WGS) entry which is preliminary data.</text>
</comment>
<evidence type="ECO:0000256" key="1">
    <source>
        <dbReference type="SAM" id="Phobius"/>
    </source>
</evidence>
<feature type="transmembrane region" description="Helical" evidence="1">
    <location>
        <begin position="95"/>
        <end position="117"/>
    </location>
</feature>
<dbReference type="Proteomes" id="UP000604046">
    <property type="component" value="Unassembled WGS sequence"/>
</dbReference>
<protein>
    <submittedName>
        <fullName evidence="3">Uncharacterized protein</fullName>
    </submittedName>
</protein>
<accession>A0A812S9F9</accession>
<keyword evidence="1" id="KW-0812">Transmembrane</keyword>
<proteinExistence type="predicted"/>
<evidence type="ECO:0000313" key="4">
    <source>
        <dbReference type="Proteomes" id="UP000604046"/>
    </source>
</evidence>
<feature type="chain" id="PRO_5032982905" evidence="2">
    <location>
        <begin position="30"/>
        <end position="137"/>
    </location>
</feature>
<dbReference type="AlphaFoldDB" id="A0A812S9F9"/>
<sequence>MIGLIWHFPQWQTLIIALISSTSLPCCRCMPTNSIRRKRPGHWGFRFPEVSGIRCVSAAPASRDLDGLVTAAPEEGVKCPMLSGAQGMRWLELPLYLPMLAWTAIVFVIARLCFILIPTQTEFLGGITSHQKWLGKL</sequence>
<keyword evidence="1" id="KW-0472">Membrane</keyword>
<reference evidence="3" key="1">
    <citation type="submission" date="2021-02" db="EMBL/GenBank/DDBJ databases">
        <authorList>
            <person name="Dougan E. K."/>
            <person name="Rhodes N."/>
            <person name="Thang M."/>
            <person name="Chan C."/>
        </authorList>
    </citation>
    <scope>NUCLEOTIDE SEQUENCE</scope>
</reference>